<keyword evidence="4" id="KW-1185">Reference proteome</keyword>
<evidence type="ECO:0000313" key="2">
    <source>
        <dbReference type="EMBL" id="QUB85857.1"/>
    </source>
</evidence>
<dbReference type="Proteomes" id="UP000060345">
    <property type="component" value="Chromosome 2"/>
</dbReference>
<gene>
    <name evidence="1" type="ORF">ADJ77_10605</name>
    <name evidence="2" type="ORF">J5A51_00835</name>
</gene>
<organism evidence="1 3">
    <name type="scientific">Prevotella fusca JCM 17724</name>
    <dbReference type="NCBI Taxonomy" id="1236517"/>
    <lineage>
        <taxon>Bacteria</taxon>
        <taxon>Pseudomonadati</taxon>
        <taxon>Bacteroidota</taxon>
        <taxon>Bacteroidia</taxon>
        <taxon>Bacteroidales</taxon>
        <taxon>Prevotellaceae</taxon>
        <taxon>Prevotella</taxon>
    </lineage>
</organism>
<dbReference type="Proteomes" id="UP000682005">
    <property type="component" value="Chromosome 2"/>
</dbReference>
<protein>
    <submittedName>
        <fullName evidence="1">Filament-A percursor</fullName>
    </submittedName>
</protein>
<dbReference type="AlphaFoldDB" id="A0A0K1NMH2"/>
<sequence length="80" mass="9362">MKTIIESLLELTDISDNNNRIEVYKGMAQKLKDATEEVQFHLMECFYSNLCGLMAHSEMGRTEYKKVNQLLQHFHNVLVK</sequence>
<dbReference type="RefSeq" id="WP_025079246.1">
    <property type="nucleotide sequence ID" value="NZ_BAKO01000068.1"/>
</dbReference>
<name>A0A0K1NMH2_9BACT</name>
<dbReference type="EMBL" id="CP012075">
    <property type="protein sequence ID" value="AKU70240.1"/>
    <property type="molecule type" value="Genomic_DNA"/>
</dbReference>
<dbReference type="OrthoDB" id="1082346at2"/>
<accession>A0A0K1NMH2</accession>
<dbReference type="KEGG" id="pfus:ADJ77_10605"/>
<evidence type="ECO:0000313" key="4">
    <source>
        <dbReference type="Proteomes" id="UP000682005"/>
    </source>
</evidence>
<reference evidence="2 4" key="2">
    <citation type="submission" date="2021-03" db="EMBL/GenBank/DDBJ databases">
        <title>Human Oral Microbial Genomes.</title>
        <authorList>
            <person name="Johnston C.D."/>
            <person name="Chen T."/>
            <person name="Dewhirst F.E."/>
        </authorList>
    </citation>
    <scope>NUCLEOTIDE SEQUENCE [LARGE SCALE GENOMIC DNA]</scope>
    <source>
        <strain evidence="2 4">W1435</strain>
    </source>
</reference>
<proteinExistence type="predicted"/>
<dbReference type="EMBL" id="CP072369">
    <property type="protein sequence ID" value="QUB85857.1"/>
    <property type="molecule type" value="Genomic_DNA"/>
</dbReference>
<reference evidence="1 3" key="1">
    <citation type="submission" date="2015-07" db="EMBL/GenBank/DDBJ databases">
        <authorList>
            <person name="Noorani M."/>
        </authorList>
    </citation>
    <scope>NUCLEOTIDE SEQUENCE [LARGE SCALE GENOMIC DNA]</scope>
    <source>
        <strain evidence="1 3">W1435</strain>
    </source>
</reference>
<evidence type="ECO:0000313" key="3">
    <source>
        <dbReference type="Proteomes" id="UP000060345"/>
    </source>
</evidence>
<evidence type="ECO:0000313" key="1">
    <source>
        <dbReference type="EMBL" id="AKU70240.1"/>
    </source>
</evidence>